<dbReference type="Pfam" id="PF25005">
    <property type="entry name" value="PSF2_N"/>
    <property type="match status" value="1"/>
</dbReference>
<evidence type="ECO:0000256" key="3">
    <source>
        <dbReference type="ARBA" id="ARBA00011352"/>
    </source>
</evidence>
<dbReference type="VEuPathDB" id="FungiDB:Z520_03243"/>
<dbReference type="CDD" id="cd21694">
    <property type="entry name" value="GINS_B_Psf2"/>
    <property type="match status" value="1"/>
</dbReference>
<feature type="domain" description="DNA replication complex GINS protein PSF2 N-terminal" evidence="12">
    <location>
        <begin position="11"/>
        <end position="70"/>
    </location>
</feature>
<dbReference type="SUPFAM" id="SSF160059">
    <property type="entry name" value="PriA/YqbF domain"/>
    <property type="match status" value="1"/>
</dbReference>
<dbReference type="InterPro" id="IPR021151">
    <property type="entry name" value="GINS_A"/>
</dbReference>
<dbReference type="Gene3D" id="1.20.58.1020">
    <property type="match status" value="1"/>
</dbReference>
<evidence type="ECO:0000256" key="1">
    <source>
        <dbReference type="ARBA" id="ARBA00004123"/>
    </source>
</evidence>
<evidence type="ECO:0000256" key="9">
    <source>
        <dbReference type="PIRNR" id="PIRNR028998"/>
    </source>
</evidence>
<comment type="similarity">
    <text evidence="2 9">Belongs to the GINS2/PSF2 family.</text>
</comment>
<evidence type="ECO:0000256" key="7">
    <source>
        <dbReference type="ARBA" id="ARBA00023242"/>
    </source>
</evidence>
<sequence length="251" mass="28457">MSAFPHPPGLSPAEVAFLCEMESVTIIPRQRLERLDLLGGPTRALIPPQRTTLPLWLAVLLKRQRRANIMPPPWILAENLQDILETETHKDFEGTFSPSSASLPPQGRRQTDYSGKAFIASTPFVESCTVDSHATTLPYHWFELSEILLEAASDDIPEPDRVRQLLRDIREVRLAKMRKQLPHLSGDGEGTRLDGIGAMELSESRGFVTGVVDGLRKIDASREQERREREEEARENQRYNDDDDDEDDEMT</sequence>
<keyword evidence="14" id="KW-1185">Reference proteome</keyword>
<feature type="domain" description="GINS subunit" evidence="11">
    <location>
        <begin position="74"/>
        <end position="218"/>
    </location>
</feature>
<dbReference type="PIRSF" id="PIRSF028998">
    <property type="entry name" value="GINS_Psf2_subgr"/>
    <property type="match status" value="1"/>
</dbReference>
<dbReference type="GO" id="GO:0000727">
    <property type="term" value="P:double-strand break repair via break-induced replication"/>
    <property type="evidence" value="ECO:0007669"/>
    <property type="project" value="TreeGrafter"/>
</dbReference>
<dbReference type="SUPFAM" id="SSF158573">
    <property type="entry name" value="GINS helical bundle-like"/>
    <property type="match status" value="1"/>
</dbReference>
<dbReference type="PANTHER" id="PTHR12772:SF0">
    <property type="entry name" value="DNA REPLICATION COMPLEX GINS PROTEIN PSF2"/>
    <property type="match status" value="1"/>
</dbReference>
<dbReference type="GO" id="GO:0000811">
    <property type="term" value="C:GINS complex"/>
    <property type="evidence" value="ECO:0007669"/>
    <property type="project" value="TreeGrafter"/>
</dbReference>
<evidence type="ECO:0000256" key="2">
    <source>
        <dbReference type="ARBA" id="ARBA00010565"/>
    </source>
</evidence>
<evidence type="ECO:0000256" key="6">
    <source>
        <dbReference type="ARBA" id="ARBA00022829"/>
    </source>
</evidence>
<dbReference type="GO" id="GO:0006260">
    <property type="term" value="P:DNA replication"/>
    <property type="evidence" value="ECO:0007669"/>
    <property type="project" value="UniProtKB-KW"/>
</dbReference>
<protein>
    <recommendedName>
        <fullName evidence="4 9">DNA replication complex GINS protein PSF2</fullName>
    </recommendedName>
</protein>
<comment type="function">
    <text evidence="8">The GINS complex plays an essential role in the initiation of DNA replication. Has a role in chromosome segregation.</text>
</comment>
<organism evidence="13 14">
    <name type="scientific">Fonsecaea multimorphosa CBS 102226</name>
    <dbReference type="NCBI Taxonomy" id="1442371"/>
    <lineage>
        <taxon>Eukaryota</taxon>
        <taxon>Fungi</taxon>
        <taxon>Dikarya</taxon>
        <taxon>Ascomycota</taxon>
        <taxon>Pezizomycotina</taxon>
        <taxon>Eurotiomycetes</taxon>
        <taxon>Chaetothyriomycetidae</taxon>
        <taxon>Chaetothyriales</taxon>
        <taxon>Herpotrichiellaceae</taxon>
        <taxon>Fonsecaea</taxon>
    </lineage>
</organism>
<dbReference type="AlphaFoldDB" id="A0A0D2KBW2"/>
<evidence type="ECO:0000313" key="13">
    <source>
        <dbReference type="EMBL" id="KIY00580.1"/>
    </source>
</evidence>
<dbReference type="PANTHER" id="PTHR12772">
    <property type="entry name" value="DNA REPLICATION COMPLEX GINS PROTEIN PSF2"/>
    <property type="match status" value="1"/>
</dbReference>
<keyword evidence="6" id="KW-0159">Chromosome partition</keyword>
<evidence type="ECO:0000313" key="14">
    <source>
        <dbReference type="Proteomes" id="UP000053411"/>
    </source>
</evidence>
<feature type="region of interest" description="Disordered" evidence="10">
    <location>
        <begin position="218"/>
        <end position="251"/>
    </location>
</feature>
<evidence type="ECO:0000256" key="8">
    <source>
        <dbReference type="ARBA" id="ARBA00025163"/>
    </source>
</evidence>
<evidence type="ECO:0000256" key="4">
    <source>
        <dbReference type="ARBA" id="ARBA00015139"/>
    </source>
</evidence>
<dbReference type="FunFam" id="1.20.58.1020:FF:000001">
    <property type="entry name" value="DNA replication complex GINS protein PSF2"/>
    <property type="match status" value="1"/>
</dbReference>
<name>A0A0D2KBW2_9EURO</name>
<dbReference type="GeneID" id="27708989"/>
<dbReference type="Proteomes" id="UP000053411">
    <property type="component" value="Unassembled WGS sequence"/>
</dbReference>
<keyword evidence="5 9" id="KW-0235">DNA replication</keyword>
<gene>
    <name evidence="13" type="ORF">Z520_03243</name>
</gene>
<feature type="compositionally biased region" description="Basic and acidic residues" evidence="10">
    <location>
        <begin position="218"/>
        <end position="240"/>
    </location>
</feature>
<dbReference type="Pfam" id="PF05916">
    <property type="entry name" value="Sld5"/>
    <property type="match status" value="1"/>
</dbReference>
<dbReference type="FunFam" id="3.40.5.50:FF:000001">
    <property type="entry name" value="DNA replication complex GINS protein PSF2"/>
    <property type="match status" value="1"/>
</dbReference>
<reference evidence="13 14" key="1">
    <citation type="submission" date="2015-01" db="EMBL/GenBank/DDBJ databases">
        <title>The Genome Sequence of Fonsecaea multimorphosa CBS 102226.</title>
        <authorList>
            <consortium name="The Broad Institute Genomics Platform"/>
            <person name="Cuomo C."/>
            <person name="de Hoog S."/>
            <person name="Gorbushina A."/>
            <person name="Stielow B."/>
            <person name="Teixiera M."/>
            <person name="Abouelleil A."/>
            <person name="Chapman S.B."/>
            <person name="Priest M."/>
            <person name="Young S.K."/>
            <person name="Wortman J."/>
            <person name="Nusbaum C."/>
            <person name="Birren B."/>
        </authorList>
    </citation>
    <scope>NUCLEOTIDE SEQUENCE [LARGE SCALE GENOMIC DNA]</scope>
    <source>
        <strain evidence="13 14">CBS 102226</strain>
    </source>
</reference>
<accession>A0A0D2KBW2</accession>
<dbReference type="RefSeq" id="XP_016634702.1">
    <property type="nucleotide sequence ID" value="XM_016773756.1"/>
</dbReference>
<evidence type="ECO:0000256" key="5">
    <source>
        <dbReference type="ARBA" id="ARBA00022705"/>
    </source>
</evidence>
<evidence type="ECO:0000259" key="12">
    <source>
        <dbReference type="Pfam" id="PF25005"/>
    </source>
</evidence>
<dbReference type="EMBL" id="KN848066">
    <property type="protein sequence ID" value="KIY00580.1"/>
    <property type="molecule type" value="Genomic_DNA"/>
</dbReference>
<evidence type="ECO:0000256" key="10">
    <source>
        <dbReference type="SAM" id="MobiDB-lite"/>
    </source>
</evidence>
<dbReference type="STRING" id="1442371.A0A0D2KBW2"/>
<proteinExistence type="inferred from homology"/>
<dbReference type="CDD" id="cd11712">
    <property type="entry name" value="GINS_A_psf2"/>
    <property type="match status" value="1"/>
</dbReference>
<dbReference type="InterPro" id="IPR007257">
    <property type="entry name" value="GINS_Psf2"/>
</dbReference>
<dbReference type="Gene3D" id="3.40.5.50">
    <property type="match status" value="1"/>
</dbReference>
<dbReference type="GO" id="GO:0007059">
    <property type="term" value="P:chromosome segregation"/>
    <property type="evidence" value="ECO:0007669"/>
    <property type="project" value="UniProtKB-KW"/>
</dbReference>
<comment type="subunit">
    <text evidence="3">Component of the GINS complex which is a heterotetramer of SLD5, PSF1, PSF2 and PSF3.</text>
</comment>
<dbReference type="InterPro" id="IPR056784">
    <property type="entry name" value="PSF2_N"/>
</dbReference>
<evidence type="ECO:0000259" key="11">
    <source>
        <dbReference type="Pfam" id="PF05916"/>
    </source>
</evidence>
<comment type="subcellular location">
    <subcellularLocation>
        <location evidence="1 9">Nucleus</location>
    </subcellularLocation>
</comment>
<dbReference type="InterPro" id="IPR036224">
    <property type="entry name" value="GINS_bundle-like_dom_sf"/>
</dbReference>
<keyword evidence="7 9" id="KW-0539">Nucleus</keyword>
<dbReference type="OrthoDB" id="1938138at2759"/>
<feature type="compositionally biased region" description="Acidic residues" evidence="10">
    <location>
        <begin position="241"/>
        <end position="251"/>
    </location>
</feature>